<accession>A0A455T6C1</accession>
<reference evidence="1" key="1">
    <citation type="submission" date="2018-12" db="EMBL/GenBank/DDBJ databases">
        <title>Novel natural products biosynthetic potential of the class Ktedonobacteria.</title>
        <authorList>
            <person name="Zheng Y."/>
            <person name="Saitou A."/>
            <person name="Wang C.M."/>
            <person name="Toyoda A."/>
            <person name="Minakuchi Y."/>
            <person name="Sekiguchi Y."/>
            <person name="Ueda K."/>
            <person name="Takano H."/>
            <person name="Sakai Y."/>
            <person name="Yokota A."/>
            <person name="Yabe S."/>
        </authorList>
    </citation>
    <scope>NUCLEOTIDE SEQUENCE</scope>
    <source>
        <strain evidence="1">A3-2</strain>
    </source>
</reference>
<organism evidence="1">
    <name type="scientific">Thermogemmatispora argillosa</name>
    <dbReference type="NCBI Taxonomy" id="2045280"/>
    <lineage>
        <taxon>Bacteria</taxon>
        <taxon>Bacillati</taxon>
        <taxon>Chloroflexota</taxon>
        <taxon>Ktedonobacteria</taxon>
        <taxon>Thermogemmatisporales</taxon>
        <taxon>Thermogemmatisporaceae</taxon>
        <taxon>Thermogemmatispora</taxon>
    </lineage>
</organism>
<protein>
    <submittedName>
        <fullName evidence="1">Uncharacterized protein</fullName>
    </submittedName>
</protein>
<name>A0A455T6C1_9CHLR</name>
<gene>
    <name evidence="1" type="ORF">KTA_31900</name>
</gene>
<proteinExistence type="predicted"/>
<dbReference type="AlphaFoldDB" id="A0A455T6C1"/>
<sequence>MSEDTQDQTDHAFERAITTLCNCRSLIRHHPELPAFQREQLLSDIEKTLELLQTCAAKAAQEALFSSGPAPQRPSHEQSTLRALYQLYQEHINSPQASTQVLSARFNETLTTLKELQDLIQECNDLDLEGDQHQLSTALQRIGAFTADLYCLFMEFRRSLAAILDEQSSYIHTEELTSLQRLRLPADARQSAPALRSPHLREDHRRLDEQRQALTSRLSDATAFLVLLEEGLRSDLKRRNEIISHLHSIGQLLRDMAGLLAGYEETLRAVL</sequence>
<dbReference type="EMBL" id="AP019377">
    <property type="protein sequence ID" value="BBH94991.1"/>
    <property type="molecule type" value="Genomic_DNA"/>
</dbReference>
<evidence type="ECO:0000313" key="1">
    <source>
        <dbReference type="EMBL" id="BBH94991.1"/>
    </source>
</evidence>